<dbReference type="Pfam" id="PF00440">
    <property type="entry name" value="TetR_N"/>
    <property type="match status" value="1"/>
</dbReference>
<reference evidence="5" key="1">
    <citation type="journal article" date="2019" name="Int. J. Syst. Evol. Microbiol.">
        <title>The Global Catalogue of Microorganisms (GCM) 10K type strain sequencing project: providing services to taxonomists for standard genome sequencing and annotation.</title>
        <authorList>
            <consortium name="The Broad Institute Genomics Platform"/>
            <consortium name="The Broad Institute Genome Sequencing Center for Infectious Disease"/>
            <person name="Wu L."/>
            <person name="Ma J."/>
        </authorList>
    </citation>
    <scope>NUCLEOTIDE SEQUENCE [LARGE SCALE GENOMIC DNA]</scope>
    <source>
        <strain evidence="5">NBRC 102146</strain>
    </source>
</reference>
<evidence type="ECO:0000313" key="5">
    <source>
        <dbReference type="Proteomes" id="UP001156703"/>
    </source>
</evidence>
<evidence type="ECO:0000256" key="1">
    <source>
        <dbReference type="ARBA" id="ARBA00023125"/>
    </source>
</evidence>
<feature type="DNA-binding region" description="H-T-H motif" evidence="2">
    <location>
        <begin position="27"/>
        <end position="46"/>
    </location>
</feature>
<accession>A0ABQ5Z9N6</accession>
<dbReference type="PROSITE" id="PS50977">
    <property type="entry name" value="HTH_TETR_2"/>
    <property type="match status" value="1"/>
</dbReference>
<dbReference type="EMBL" id="BSOO01000020">
    <property type="protein sequence ID" value="GLR48206.1"/>
    <property type="molecule type" value="Genomic_DNA"/>
</dbReference>
<name>A0ABQ5Z9N6_9SPHN</name>
<dbReference type="InterPro" id="IPR009057">
    <property type="entry name" value="Homeodomain-like_sf"/>
</dbReference>
<evidence type="ECO:0000313" key="4">
    <source>
        <dbReference type="EMBL" id="GLR48206.1"/>
    </source>
</evidence>
<sequence length="187" mass="19933">MSPEESRAAAVAAARDLLMREGAAAVTLQAVAARVGRTHANVLHHFGSAAGLQRALAEDIARTVSSSIESAIEQRRRGEASERDVIDAMFDAFRRDGAGELIGWVALTRQREALEPVIATIERIIRTMRAAGDPRPVDRMTLSLTLLAIGDSLAGEEIARACGLDREAVREVAAAQIEGLAGSPLRD</sequence>
<dbReference type="SUPFAM" id="SSF46689">
    <property type="entry name" value="Homeodomain-like"/>
    <property type="match status" value="1"/>
</dbReference>
<keyword evidence="1 2" id="KW-0238">DNA-binding</keyword>
<evidence type="ECO:0000256" key="2">
    <source>
        <dbReference type="PROSITE-ProRule" id="PRU00335"/>
    </source>
</evidence>
<gene>
    <name evidence="4" type="ORF">GCM10007925_19190</name>
</gene>
<feature type="domain" description="HTH tetR-type" evidence="3">
    <location>
        <begin position="4"/>
        <end position="64"/>
    </location>
</feature>
<evidence type="ECO:0000259" key="3">
    <source>
        <dbReference type="PROSITE" id="PS50977"/>
    </source>
</evidence>
<dbReference type="Proteomes" id="UP001156703">
    <property type="component" value="Unassembled WGS sequence"/>
</dbReference>
<proteinExistence type="predicted"/>
<dbReference type="Gene3D" id="1.10.357.10">
    <property type="entry name" value="Tetracycline Repressor, domain 2"/>
    <property type="match status" value="1"/>
</dbReference>
<comment type="caution">
    <text evidence="4">The sequence shown here is derived from an EMBL/GenBank/DDBJ whole genome shotgun (WGS) entry which is preliminary data.</text>
</comment>
<keyword evidence="5" id="KW-1185">Reference proteome</keyword>
<dbReference type="InterPro" id="IPR001647">
    <property type="entry name" value="HTH_TetR"/>
</dbReference>
<organism evidence="4 5">
    <name type="scientific">Sphingomonas astaxanthinifaciens DSM 22298</name>
    <dbReference type="NCBI Taxonomy" id="1123267"/>
    <lineage>
        <taxon>Bacteria</taxon>
        <taxon>Pseudomonadati</taxon>
        <taxon>Pseudomonadota</taxon>
        <taxon>Alphaproteobacteria</taxon>
        <taxon>Sphingomonadales</taxon>
        <taxon>Sphingomonadaceae</taxon>
        <taxon>Sphingomonas</taxon>
    </lineage>
</organism>
<protein>
    <submittedName>
        <fullName evidence="4">TetR family transcriptional regulator</fullName>
    </submittedName>
</protein>